<evidence type="ECO:0000313" key="1">
    <source>
        <dbReference type="EMBL" id="OBY11891.1"/>
    </source>
</evidence>
<gene>
    <name evidence="1" type="ORF">CP373A1_02925</name>
</gene>
<name>A0A1B8RST2_9CLOT</name>
<organism evidence="1 2">
    <name type="scientific">Clostridium paraputrificum</name>
    <dbReference type="NCBI Taxonomy" id="29363"/>
    <lineage>
        <taxon>Bacteria</taxon>
        <taxon>Bacillati</taxon>
        <taxon>Bacillota</taxon>
        <taxon>Clostridia</taxon>
        <taxon>Eubacteriales</taxon>
        <taxon>Clostridiaceae</taxon>
        <taxon>Clostridium</taxon>
    </lineage>
</organism>
<dbReference type="OrthoDB" id="2087672at2"/>
<dbReference type="AlphaFoldDB" id="A0A1B8RST2"/>
<sequence length="115" mass="13930">MYTNLILYRNELKNKGVPKYKILGIVSELLYSKKIFCKNSEIKKFVEDVFGIEFKEYIMKSRTMIVARISKMIFNSEENDEYRRKLIQFINMKIELIKKDENVKEKKNEFDGWLK</sequence>
<dbReference type="EMBL" id="MAPZ01000010">
    <property type="protein sequence ID" value="OBY11891.1"/>
    <property type="molecule type" value="Genomic_DNA"/>
</dbReference>
<proteinExistence type="predicted"/>
<dbReference type="RefSeq" id="WP_065254305.1">
    <property type="nucleotide sequence ID" value="NZ_MAPZ01000010.1"/>
</dbReference>
<reference evidence="1 2" key="1">
    <citation type="submission" date="2016-06" db="EMBL/GenBank/DDBJ databases">
        <authorList>
            <person name="Kjaerup R.B."/>
            <person name="Dalgaard T.S."/>
            <person name="Juul-Madsen H.R."/>
        </authorList>
    </citation>
    <scope>NUCLEOTIDE SEQUENCE [LARGE SCALE GENOMIC DNA]</scope>
    <source>
        <strain evidence="1 2">373-A1</strain>
    </source>
</reference>
<accession>A0A1B8RST2</accession>
<comment type="caution">
    <text evidence="1">The sequence shown here is derived from an EMBL/GenBank/DDBJ whole genome shotgun (WGS) entry which is preliminary data.</text>
</comment>
<dbReference type="Proteomes" id="UP000092714">
    <property type="component" value="Unassembled WGS sequence"/>
</dbReference>
<evidence type="ECO:0000313" key="2">
    <source>
        <dbReference type="Proteomes" id="UP000092714"/>
    </source>
</evidence>
<protein>
    <submittedName>
        <fullName evidence="1">Uncharacterized protein</fullName>
    </submittedName>
</protein>
<keyword evidence="2" id="KW-1185">Reference proteome</keyword>